<dbReference type="InterPro" id="IPR045749">
    <property type="entry name" value="DUF6090"/>
</dbReference>
<organism evidence="2 3">
    <name type="scientific">Psychroserpens burtonensis</name>
    <dbReference type="NCBI Taxonomy" id="49278"/>
    <lineage>
        <taxon>Bacteria</taxon>
        <taxon>Pseudomonadati</taxon>
        <taxon>Bacteroidota</taxon>
        <taxon>Flavobacteriia</taxon>
        <taxon>Flavobacteriales</taxon>
        <taxon>Flavobacteriaceae</taxon>
        <taxon>Psychroserpens</taxon>
    </lineage>
</organism>
<keyword evidence="1" id="KW-0472">Membrane</keyword>
<protein>
    <submittedName>
        <fullName evidence="2">Uncharacterized protein</fullName>
    </submittedName>
</protein>
<gene>
    <name evidence="2" type="ORF">ES692_04750</name>
</gene>
<evidence type="ECO:0000256" key="1">
    <source>
        <dbReference type="SAM" id="Phobius"/>
    </source>
</evidence>
<dbReference type="Proteomes" id="UP000321938">
    <property type="component" value="Unassembled WGS sequence"/>
</dbReference>
<evidence type="ECO:0000313" key="3">
    <source>
        <dbReference type="Proteomes" id="UP000321938"/>
    </source>
</evidence>
<proteinExistence type="predicted"/>
<sequence length="249" mass="28858">MIKFFRKIRQNLLMENKTGKYLKYAIGEIVLVVIGILIALQINQWNENRKENNGLKTLTENLNNEFQKNLKELDIDLSRVKNAITASNTLLSYTGTKNVEVDNIIIDSLIYYAVSNPTWNPSSYVLNDIKNSGKLSILKNENLKLLLYDWDRLYEDILEWHAGSTINTNRVVHFVGEKGSLVNIDHYNNKNEKGTKFDIENIDLLQEIRFENELENSLYSLIELDKRYNKASVLLNKIIELSNSNDITK</sequence>
<dbReference type="Pfam" id="PF19578">
    <property type="entry name" value="DUF6090"/>
    <property type="match status" value="1"/>
</dbReference>
<keyword evidence="3" id="KW-1185">Reference proteome</keyword>
<dbReference type="OrthoDB" id="822590at2"/>
<name>A0A5C7BBE1_9FLAO</name>
<keyword evidence="1" id="KW-0812">Transmembrane</keyword>
<reference evidence="2 3" key="1">
    <citation type="submission" date="2019-08" db="EMBL/GenBank/DDBJ databases">
        <title>Genome of Psychroserpens burtonensis ACAM 167.</title>
        <authorList>
            <person name="Bowman J.P."/>
        </authorList>
    </citation>
    <scope>NUCLEOTIDE SEQUENCE [LARGE SCALE GENOMIC DNA]</scope>
    <source>
        <strain evidence="2 3">ACAM 167</strain>
    </source>
</reference>
<comment type="caution">
    <text evidence="2">The sequence shown here is derived from an EMBL/GenBank/DDBJ whole genome shotgun (WGS) entry which is preliminary data.</text>
</comment>
<accession>A0A5C7BBE1</accession>
<dbReference type="EMBL" id="VOSB01000005">
    <property type="protein sequence ID" value="TXE19165.1"/>
    <property type="molecule type" value="Genomic_DNA"/>
</dbReference>
<evidence type="ECO:0000313" key="2">
    <source>
        <dbReference type="EMBL" id="TXE19165.1"/>
    </source>
</evidence>
<feature type="transmembrane region" description="Helical" evidence="1">
    <location>
        <begin position="21"/>
        <end position="42"/>
    </location>
</feature>
<keyword evidence="1" id="KW-1133">Transmembrane helix</keyword>
<dbReference type="AlphaFoldDB" id="A0A5C7BBE1"/>
<dbReference type="STRING" id="1123037.GCA_000425305_00002"/>